<dbReference type="PANTHER" id="PTHR11571:SF141">
    <property type="entry name" value="GLUTATHIONE S-TRANSFERASE"/>
    <property type="match status" value="1"/>
</dbReference>
<dbReference type="InterPro" id="IPR003082">
    <property type="entry name" value="GST_pi"/>
</dbReference>
<keyword evidence="4" id="KW-0539">Nucleus</keyword>
<dbReference type="GO" id="GO:0005634">
    <property type="term" value="C:nucleus"/>
    <property type="evidence" value="ECO:0007669"/>
    <property type="project" value="UniProtKB-SubCell"/>
</dbReference>
<comment type="caution">
    <text evidence="7">The sequence shown here is derived from an EMBL/GenBank/DDBJ whole genome shotgun (WGS) entry which is preliminary data.</text>
</comment>
<evidence type="ECO:0000256" key="1">
    <source>
        <dbReference type="ARBA" id="ARBA00007297"/>
    </source>
</evidence>
<name>A0AAV6ZZE8_ENGPU</name>
<dbReference type="PROSITE" id="PS50404">
    <property type="entry name" value="GST_NTER"/>
    <property type="match status" value="1"/>
</dbReference>
<organism evidence="7 8">
    <name type="scientific">Engystomops pustulosus</name>
    <name type="common">Tungara frog</name>
    <name type="synonym">Physalaemus pustulosus</name>
    <dbReference type="NCBI Taxonomy" id="76066"/>
    <lineage>
        <taxon>Eukaryota</taxon>
        <taxon>Metazoa</taxon>
        <taxon>Chordata</taxon>
        <taxon>Craniata</taxon>
        <taxon>Vertebrata</taxon>
        <taxon>Euteleostomi</taxon>
        <taxon>Amphibia</taxon>
        <taxon>Batrachia</taxon>
        <taxon>Anura</taxon>
        <taxon>Neobatrachia</taxon>
        <taxon>Hyloidea</taxon>
        <taxon>Leptodactylidae</taxon>
        <taxon>Leiuperinae</taxon>
        <taxon>Engystomops</taxon>
    </lineage>
</organism>
<comment type="function">
    <text evidence="4">Conjugation of reduced glutathione to a wide number of exogenous and endogenous hydrophobic electrophiles.</text>
</comment>
<gene>
    <name evidence="7" type="ORF">GDO81_004626</name>
</gene>
<keyword evidence="4" id="KW-0963">Cytoplasm</keyword>
<dbReference type="Proteomes" id="UP000824782">
    <property type="component" value="Unassembled WGS sequence"/>
</dbReference>
<dbReference type="GO" id="GO:0005739">
    <property type="term" value="C:mitochondrion"/>
    <property type="evidence" value="ECO:0007669"/>
    <property type="project" value="UniProtKB-SubCell"/>
</dbReference>
<evidence type="ECO:0000256" key="3">
    <source>
        <dbReference type="ARBA" id="ARBA00022679"/>
    </source>
</evidence>
<dbReference type="GO" id="GO:0004364">
    <property type="term" value="F:glutathione transferase activity"/>
    <property type="evidence" value="ECO:0007669"/>
    <property type="project" value="UniProtKB-UniRule"/>
</dbReference>
<keyword evidence="8" id="KW-1185">Reference proteome</keyword>
<dbReference type="Pfam" id="PF02798">
    <property type="entry name" value="GST_N"/>
    <property type="match status" value="1"/>
</dbReference>
<dbReference type="FunFam" id="1.20.1050.10:FF:000020">
    <property type="entry name" value="Glutathione S-transferase P 1"/>
    <property type="match status" value="1"/>
</dbReference>
<dbReference type="InterPro" id="IPR036282">
    <property type="entry name" value="Glutathione-S-Trfase_C_sf"/>
</dbReference>
<dbReference type="InterPro" id="IPR050213">
    <property type="entry name" value="GST_superfamily"/>
</dbReference>
<comment type="catalytic activity">
    <reaction evidence="4">
        <text>RX + glutathione = an S-substituted glutathione + a halide anion + H(+)</text>
        <dbReference type="Rhea" id="RHEA:16437"/>
        <dbReference type="ChEBI" id="CHEBI:15378"/>
        <dbReference type="ChEBI" id="CHEBI:16042"/>
        <dbReference type="ChEBI" id="CHEBI:17792"/>
        <dbReference type="ChEBI" id="CHEBI:57925"/>
        <dbReference type="ChEBI" id="CHEBI:90779"/>
        <dbReference type="EC" id="2.5.1.18"/>
    </reaction>
</comment>
<dbReference type="InterPro" id="IPR040079">
    <property type="entry name" value="Glutathione_S-Trfase"/>
</dbReference>
<dbReference type="PRINTS" id="PR01268">
    <property type="entry name" value="GSTRNSFRASEP"/>
</dbReference>
<comment type="subcellular location">
    <subcellularLocation>
        <location evidence="4">Cytoplasm</location>
    </subcellularLocation>
    <subcellularLocation>
        <location evidence="4">Mitochondrion</location>
    </subcellularLocation>
    <subcellularLocation>
        <location evidence="4">Nucleus</location>
    </subcellularLocation>
</comment>
<comment type="subunit">
    <text evidence="2 4">Homodimer.</text>
</comment>
<sequence length="240" mass="27170">PARAEPIRLLLADQGASWTEDEVQLADWWSGKTDLKKKAVFGQLPRFQHGDFVLYQSNTILRYLGRVHGISGSNNQESALIDMVNDGVEDLRQKYSRLIFIEYETGKEKYIADLPNQLSAFERILSNNSNGTKFVVGDKISYADYNLLDILHCHLDLDPKSLAMFPLLSAYVERIASRPTGSTIIKYTITYADYNLLDTLQCNLDLSPTCLSTYPLLSTWTFLQHVCPPTLYCPAMLNGY</sequence>
<feature type="non-terminal residue" evidence="7">
    <location>
        <position position="1"/>
    </location>
</feature>
<feature type="domain" description="GST C-terminal" evidence="6">
    <location>
        <begin position="74"/>
        <end position="196"/>
    </location>
</feature>
<dbReference type="InterPro" id="IPR004046">
    <property type="entry name" value="GST_C"/>
</dbReference>
<proteinExistence type="inferred from homology"/>
<dbReference type="EC" id="2.5.1.18" evidence="4"/>
<dbReference type="SFLD" id="SFLDS00019">
    <property type="entry name" value="Glutathione_Transferase_(cytos"/>
    <property type="match status" value="1"/>
</dbReference>
<evidence type="ECO:0000256" key="2">
    <source>
        <dbReference type="ARBA" id="ARBA00011738"/>
    </source>
</evidence>
<dbReference type="PANTHER" id="PTHR11571">
    <property type="entry name" value="GLUTATHIONE S-TRANSFERASE"/>
    <property type="match status" value="1"/>
</dbReference>
<dbReference type="InterPro" id="IPR036249">
    <property type="entry name" value="Thioredoxin-like_sf"/>
</dbReference>
<evidence type="ECO:0000256" key="4">
    <source>
        <dbReference type="RuleBase" id="RU368105"/>
    </source>
</evidence>
<dbReference type="EMBL" id="WNYA01000011">
    <property type="protein sequence ID" value="KAG8552650.1"/>
    <property type="molecule type" value="Genomic_DNA"/>
</dbReference>
<dbReference type="PROSITE" id="PS50405">
    <property type="entry name" value="GST_CTER"/>
    <property type="match status" value="1"/>
</dbReference>
<accession>A0AAV6ZZE8</accession>
<feature type="domain" description="GST N-terminal" evidence="5">
    <location>
        <begin position="1"/>
        <end position="72"/>
    </location>
</feature>
<protein>
    <recommendedName>
        <fullName evidence="4">Glutathione S-transferase</fullName>
        <ecNumber evidence="4">2.5.1.18</ecNumber>
    </recommendedName>
    <alternativeName>
        <fullName evidence="4">GST class-pi</fullName>
    </alternativeName>
</protein>
<dbReference type="InterPro" id="IPR004045">
    <property type="entry name" value="Glutathione_S-Trfase_N"/>
</dbReference>
<comment type="similarity">
    <text evidence="1 4">Belongs to the GST superfamily. Pi family.</text>
</comment>
<keyword evidence="4" id="KW-0496">Mitochondrion</keyword>
<dbReference type="GO" id="GO:0005829">
    <property type="term" value="C:cytosol"/>
    <property type="evidence" value="ECO:0007669"/>
    <property type="project" value="TreeGrafter"/>
</dbReference>
<dbReference type="Gene3D" id="3.40.30.10">
    <property type="entry name" value="Glutaredoxin"/>
    <property type="match status" value="1"/>
</dbReference>
<dbReference type="Pfam" id="PF14497">
    <property type="entry name" value="GST_C_3"/>
    <property type="match status" value="1"/>
</dbReference>
<evidence type="ECO:0000313" key="7">
    <source>
        <dbReference type="EMBL" id="KAG8552650.1"/>
    </source>
</evidence>
<dbReference type="GO" id="GO:0006749">
    <property type="term" value="P:glutathione metabolic process"/>
    <property type="evidence" value="ECO:0007669"/>
    <property type="project" value="UniProtKB-UniRule"/>
</dbReference>
<evidence type="ECO:0000259" key="5">
    <source>
        <dbReference type="PROSITE" id="PS50404"/>
    </source>
</evidence>
<dbReference type="Gene3D" id="1.20.1050.10">
    <property type="match status" value="1"/>
</dbReference>
<dbReference type="AlphaFoldDB" id="A0AAV6ZZE8"/>
<dbReference type="SUPFAM" id="SSF52833">
    <property type="entry name" value="Thioredoxin-like"/>
    <property type="match status" value="1"/>
</dbReference>
<dbReference type="InterPro" id="IPR010987">
    <property type="entry name" value="Glutathione-S-Trfase_C-like"/>
</dbReference>
<keyword evidence="3 4" id="KW-0808">Transferase</keyword>
<dbReference type="SUPFAM" id="SSF47616">
    <property type="entry name" value="GST C-terminal domain-like"/>
    <property type="match status" value="1"/>
</dbReference>
<reference evidence="7" key="1">
    <citation type="thesis" date="2020" institute="ProQuest LLC" country="789 East Eisenhower Parkway, Ann Arbor, MI, USA">
        <title>Comparative Genomics and Chromosome Evolution.</title>
        <authorList>
            <person name="Mudd A.B."/>
        </authorList>
    </citation>
    <scope>NUCLEOTIDE SEQUENCE</scope>
    <source>
        <strain evidence="7">237g6f4</strain>
        <tissue evidence="7">Blood</tissue>
    </source>
</reference>
<evidence type="ECO:0000313" key="8">
    <source>
        <dbReference type="Proteomes" id="UP000824782"/>
    </source>
</evidence>
<evidence type="ECO:0000259" key="6">
    <source>
        <dbReference type="PROSITE" id="PS50405"/>
    </source>
</evidence>